<protein>
    <recommendedName>
        <fullName evidence="2">C2 domain-containing protein</fullName>
    </recommendedName>
</protein>
<dbReference type="CDD" id="cd00030">
    <property type="entry name" value="C2"/>
    <property type="match status" value="1"/>
</dbReference>
<feature type="signal peptide" evidence="1">
    <location>
        <begin position="1"/>
        <end position="21"/>
    </location>
</feature>
<dbReference type="GO" id="GO:0006629">
    <property type="term" value="P:lipid metabolic process"/>
    <property type="evidence" value="ECO:0007669"/>
    <property type="project" value="InterPro"/>
</dbReference>
<dbReference type="InterPro" id="IPR029058">
    <property type="entry name" value="AB_hydrolase_fold"/>
</dbReference>
<dbReference type="Pfam" id="PF01764">
    <property type="entry name" value="Lipase_3"/>
    <property type="match status" value="1"/>
</dbReference>
<proteinExistence type="predicted"/>
<dbReference type="EMBL" id="CAMXCT020006516">
    <property type="protein sequence ID" value="CAL1168518.1"/>
    <property type="molecule type" value="Genomic_DNA"/>
</dbReference>
<organism evidence="3">
    <name type="scientific">Cladocopium goreaui</name>
    <dbReference type="NCBI Taxonomy" id="2562237"/>
    <lineage>
        <taxon>Eukaryota</taxon>
        <taxon>Sar</taxon>
        <taxon>Alveolata</taxon>
        <taxon>Dinophyceae</taxon>
        <taxon>Suessiales</taxon>
        <taxon>Symbiodiniaceae</taxon>
        <taxon>Cladocopium</taxon>
    </lineage>
</organism>
<dbReference type="AlphaFoldDB" id="A0A9P1DS48"/>
<evidence type="ECO:0000259" key="2">
    <source>
        <dbReference type="PROSITE" id="PS50004"/>
    </source>
</evidence>
<gene>
    <name evidence="3" type="ORF">C1SCF055_LOCUS39989</name>
</gene>
<dbReference type="OrthoDB" id="406462at2759"/>
<comment type="caution">
    <text evidence="3">The sequence shown here is derived from an EMBL/GenBank/DDBJ whole genome shotgun (WGS) entry which is preliminary data.</text>
</comment>
<evidence type="ECO:0000313" key="3">
    <source>
        <dbReference type="EMBL" id="CAI4015143.1"/>
    </source>
</evidence>
<dbReference type="Pfam" id="PF00168">
    <property type="entry name" value="C2"/>
    <property type="match status" value="1"/>
</dbReference>
<dbReference type="InterPro" id="IPR035892">
    <property type="entry name" value="C2_domain_sf"/>
</dbReference>
<evidence type="ECO:0000256" key="1">
    <source>
        <dbReference type="SAM" id="SignalP"/>
    </source>
</evidence>
<feature type="domain" description="C2" evidence="2">
    <location>
        <begin position="359"/>
        <end position="476"/>
    </location>
</feature>
<dbReference type="Gene3D" id="2.60.40.150">
    <property type="entry name" value="C2 domain"/>
    <property type="match status" value="1"/>
</dbReference>
<dbReference type="PROSITE" id="PS50004">
    <property type="entry name" value="C2"/>
    <property type="match status" value="1"/>
</dbReference>
<dbReference type="SUPFAM" id="SSF49562">
    <property type="entry name" value="C2 domain (Calcium/lipid-binding domain, CaLB)"/>
    <property type="match status" value="1"/>
</dbReference>
<dbReference type="EMBL" id="CAMXCT010006516">
    <property type="protein sequence ID" value="CAI4015143.1"/>
    <property type="molecule type" value="Genomic_DNA"/>
</dbReference>
<dbReference type="Gene3D" id="3.40.50.1820">
    <property type="entry name" value="alpha/beta hydrolase"/>
    <property type="match status" value="1"/>
</dbReference>
<sequence length="495" mass="54783">MQSLLGLVCILGVCASETADAETSIATLLRGGKTGTTGTTPEPMNFQEAEMIEGLKEDLAAALERFYQSYFGEYGPTRKYLNVVTSASPFVVQAASMAFWAYDLEYFENRWGSDDWAGGWKVVQKYINTTSKSIAPGMDVVALFRRGNECVLSFAGTTGLADWTTNLNIKSLQNLEECGLRNVHEGFFEDFVQFMLGDAWSDEMEPEILSKCGGRLSVTGHSQGGTLAEIFATCINRVDNVTLPDLWRWGQLVHSGRMVSTRVTVTGLYGVASPGCTVDYQLENALPGGIFPGVRFFNMDSESFDPVPWITVVLNFQHAKYQTIQLPNPFKGQDLVKHEGWTYDARWQPLTSAVFGKSISLDHHLGPEYLRRILAFTREVSVTIVAGQNFSQECLLGGMNPYIEVQVGEEEHYFTAKVNAGLLDAAYWNESFVLTTYEPGTSIQLSAWNDCTKDFKMGSAVLPSAEFDPQGFAGWLSLDTGAELEILVQIEHSQF</sequence>
<reference evidence="4 5" key="2">
    <citation type="submission" date="2024-05" db="EMBL/GenBank/DDBJ databases">
        <authorList>
            <person name="Chen Y."/>
            <person name="Shah S."/>
            <person name="Dougan E. K."/>
            <person name="Thang M."/>
            <person name="Chan C."/>
        </authorList>
    </citation>
    <scope>NUCLEOTIDE SEQUENCE [LARGE SCALE GENOMIC DNA]</scope>
</reference>
<keyword evidence="5" id="KW-1185">Reference proteome</keyword>
<evidence type="ECO:0000313" key="5">
    <source>
        <dbReference type="Proteomes" id="UP001152797"/>
    </source>
</evidence>
<name>A0A9P1DS48_9DINO</name>
<evidence type="ECO:0000313" key="4">
    <source>
        <dbReference type="EMBL" id="CAL4802455.1"/>
    </source>
</evidence>
<feature type="chain" id="PRO_5043271642" description="C2 domain-containing protein" evidence="1">
    <location>
        <begin position="22"/>
        <end position="495"/>
    </location>
</feature>
<dbReference type="InterPro" id="IPR002921">
    <property type="entry name" value="Fungal_lipase-type"/>
</dbReference>
<dbReference type="InterPro" id="IPR000008">
    <property type="entry name" value="C2_dom"/>
</dbReference>
<dbReference type="Proteomes" id="UP001152797">
    <property type="component" value="Unassembled WGS sequence"/>
</dbReference>
<accession>A0A9P1DS48</accession>
<reference evidence="3" key="1">
    <citation type="submission" date="2022-10" db="EMBL/GenBank/DDBJ databases">
        <authorList>
            <person name="Chen Y."/>
            <person name="Dougan E. K."/>
            <person name="Chan C."/>
            <person name="Rhodes N."/>
            <person name="Thang M."/>
        </authorList>
    </citation>
    <scope>NUCLEOTIDE SEQUENCE</scope>
</reference>
<dbReference type="EMBL" id="CAMXCT030006516">
    <property type="protein sequence ID" value="CAL4802455.1"/>
    <property type="molecule type" value="Genomic_DNA"/>
</dbReference>
<keyword evidence="1" id="KW-0732">Signal</keyword>
<dbReference type="SUPFAM" id="SSF53474">
    <property type="entry name" value="alpha/beta-Hydrolases"/>
    <property type="match status" value="1"/>
</dbReference>